<evidence type="ECO:0000256" key="1">
    <source>
        <dbReference type="ARBA" id="ARBA00004123"/>
    </source>
</evidence>
<dbReference type="InterPro" id="IPR012677">
    <property type="entry name" value="Nucleotide-bd_a/b_plait_sf"/>
</dbReference>
<evidence type="ECO:0000256" key="2">
    <source>
        <dbReference type="ARBA" id="ARBA00023242"/>
    </source>
</evidence>
<feature type="domain" description="RRM" evidence="4">
    <location>
        <begin position="6"/>
        <end position="80"/>
    </location>
</feature>
<dbReference type="Proteomes" id="UP001054889">
    <property type="component" value="Unassembled WGS sequence"/>
</dbReference>
<reference evidence="5" key="2">
    <citation type="submission" date="2021-12" db="EMBL/GenBank/DDBJ databases">
        <title>Resequencing data analysis of finger millet.</title>
        <authorList>
            <person name="Hatakeyama M."/>
            <person name="Aluri S."/>
            <person name="Balachadran M.T."/>
            <person name="Sivarajan S.R."/>
            <person name="Poveda L."/>
            <person name="Shimizu-Inatsugi R."/>
            <person name="Schlapbach R."/>
            <person name="Sreeman S.M."/>
            <person name="Shimizu K.K."/>
        </authorList>
    </citation>
    <scope>NUCLEOTIDE SEQUENCE</scope>
</reference>
<comment type="subcellular location">
    <subcellularLocation>
        <location evidence="1">Nucleus</location>
    </subcellularLocation>
</comment>
<dbReference type="SUPFAM" id="SSF54928">
    <property type="entry name" value="RNA-binding domain, RBD"/>
    <property type="match status" value="1"/>
</dbReference>
<evidence type="ECO:0000256" key="3">
    <source>
        <dbReference type="PROSITE-ProRule" id="PRU00176"/>
    </source>
</evidence>
<evidence type="ECO:0000259" key="4">
    <source>
        <dbReference type="PROSITE" id="PS50102"/>
    </source>
</evidence>
<protein>
    <recommendedName>
        <fullName evidence="4">RRM domain-containing protein</fullName>
    </recommendedName>
</protein>
<comment type="caution">
    <text evidence="5">The sequence shown here is derived from an EMBL/GenBank/DDBJ whole genome shotgun (WGS) entry which is preliminary data.</text>
</comment>
<sequence length="93" mass="10475">MALEPRKVFVGGIPRSGVKSDDLKAHFAAYGEWVNAVVMTNPENGHCRGFGFVEFADEAAVLKALDRTERDKHVIDGRRVSSSWPIVLWRRCF</sequence>
<accession>A0AAV5CF03</accession>
<keyword evidence="3" id="KW-0694">RNA-binding</keyword>
<gene>
    <name evidence="5" type="primary">ga13628</name>
    <name evidence="5" type="ORF">PR202_ga13628</name>
</gene>
<dbReference type="EMBL" id="BQKI01000006">
    <property type="protein sequence ID" value="GJM96765.1"/>
    <property type="molecule type" value="Genomic_DNA"/>
</dbReference>
<dbReference type="AlphaFoldDB" id="A0AAV5CF03"/>
<dbReference type="PANTHER" id="PTHR48033">
    <property type="entry name" value="RNA-BINDING (RRM/RBD/RNP MOTIFS) FAMILY PROTEIN"/>
    <property type="match status" value="1"/>
</dbReference>
<dbReference type="InterPro" id="IPR000504">
    <property type="entry name" value="RRM_dom"/>
</dbReference>
<evidence type="ECO:0000313" key="6">
    <source>
        <dbReference type="Proteomes" id="UP001054889"/>
    </source>
</evidence>
<keyword evidence="2" id="KW-0539">Nucleus</keyword>
<evidence type="ECO:0000313" key="5">
    <source>
        <dbReference type="EMBL" id="GJM96765.1"/>
    </source>
</evidence>
<proteinExistence type="predicted"/>
<dbReference type="InterPro" id="IPR035979">
    <property type="entry name" value="RBD_domain_sf"/>
</dbReference>
<dbReference type="Pfam" id="PF00076">
    <property type="entry name" value="RRM_1"/>
    <property type="match status" value="1"/>
</dbReference>
<dbReference type="PROSITE" id="PS50102">
    <property type="entry name" value="RRM"/>
    <property type="match status" value="1"/>
</dbReference>
<dbReference type="GO" id="GO:0003723">
    <property type="term" value="F:RNA binding"/>
    <property type="evidence" value="ECO:0007669"/>
    <property type="project" value="UniProtKB-UniRule"/>
</dbReference>
<keyword evidence="6" id="KW-1185">Reference proteome</keyword>
<dbReference type="GO" id="GO:0010468">
    <property type="term" value="P:regulation of gene expression"/>
    <property type="evidence" value="ECO:0007669"/>
    <property type="project" value="TreeGrafter"/>
</dbReference>
<name>A0AAV5CF03_ELECO</name>
<dbReference type="PANTHER" id="PTHR48033:SF10">
    <property type="entry name" value="RNA-BINDING PROTEIN SQUID"/>
    <property type="match status" value="1"/>
</dbReference>
<reference evidence="5" key="1">
    <citation type="journal article" date="2018" name="DNA Res.">
        <title>Multiple hybrid de novo genome assembly of finger millet, an orphan allotetraploid crop.</title>
        <authorList>
            <person name="Hatakeyama M."/>
            <person name="Aluri S."/>
            <person name="Balachadran M.T."/>
            <person name="Sivarajan S.R."/>
            <person name="Patrignani A."/>
            <person name="Gruter S."/>
            <person name="Poveda L."/>
            <person name="Shimizu-Inatsugi R."/>
            <person name="Baeten J."/>
            <person name="Francoijs K.J."/>
            <person name="Nataraja K.N."/>
            <person name="Reddy Y.A.N."/>
            <person name="Phadnis S."/>
            <person name="Ravikumar R.L."/>
            <person name="Schlapbach R."/>
            <person name="Sreeman S.M."/>
            <person name="Shimizu K.K."/>
        </authorList>
    </citation>
    <scope>NUCLEOTIDE SEQUENCE</scope>
</reference>
<dbReference type="GO" id="GO:0005654">
    <property type="term" value="C:nucleoplasm"/>
    <property type="evidence" value="ECO:0007669"/>
    <property type="project" value="TreeGrafter"/>
</dbReference>
<dbReference type="GO" id="GO:0000785">
    <property type="term" value="C:chromatin"/>
    <property type="evidence" value="ECO:0007669"/>
    <property type="project" value="TreeGrafter"/>
</dbReference>
<dbReference type="Gene3D" id="3.30.70.330">
    <property type="match status" value="1"/>
</dbReference>
<organism evidence="5 6">
    <name type="scientific">Eleusine coracana subsp. coracana</name>
    <dbReference type="NCBI Taxonomy" id="191504"/>
    <lineage>
        <taxon>Eukaryota</taxon>
        <taxon>Viridiplantae</taxon>
        <taxon>Streptophyta</taxon>
        <taxon>Embryophyta</taxon>
        <taxon>Tracheophyta</taxon>
        <taxon>Spermatophyta</taxon>
        <taxon>Magnoliopsida</taxon>
        <taxon>Liliopsida</taxon>
        <taxon>Poales</taxon>
        <taxon>Poaceae</taxon>
        <taxon>PACMAD clade</taxon>
        <taxon>Chloridoideae</taxon>
        <taxon>Cynodonteae</taxon>
        <taxon>Eleusininae</taxon>
        <taxon>Eleusine</taxon>
    </lineage>
</organism>
<dbReference type="SMART" id="SM00360">
    <property type="entry name" value="RRM"/>
    <property type="match status" value="1"/>
</dbReference>